<feature type="domain" description="M23ase beta-sheet core" evidence="2">
    <location>
        <begin position="157"/>
        <end position="252"/>
    </location>
</feature>
<comment type="caution">
    <text evidence="3">The sequence shown here is derived from an EMBL/GenBank/DDBJ whole genome shotgun (WGS) entry which is preliminary data.</text>
</comment>
<dbReference type="EMBL" id="JBHUIP010000003">
    <property type="protein sequence ID" value="MFD2261624.1"/>
    <property type="molecule type" value="Genomic_DNA"/>
</dbReference>
<dbReference type="InterPro" id="IPR016047">
    <property type="entry name" value="M23ase_b-sheet_dom"/>
</dbReference>
<organism evidence="3 4">
    <name type="scientific">Lacibacterium aquatile</name>
    <dbReference type="NCBI Taxonomy" id="1168082"/>
    <lineage>
        <taxon>Bacteria</taxon>
        <taxon>Pseudomonadati</taxon>
        <taxon>Pseudomonadota</taxon>
        <taxon>Alphaproteobacteria</taxon>
        <taxon>Rhodospirillales</taxon>
        <taxon>Rhodospirillaceae</taxon>
    </lineage>
</organism>
<evidence type="ECO:0000313" key="4">
    <source>
        <dbReference type="Proteomes" id="UP001597295"/>
    </source>
</evidence>
<evidence type="ECO:0000259" key="2">
    <source>
        <dbReference type="Pfam" id="PF01551"/>
    </source>
</evidence>
<keyword evidence="3" id="KW-0378">Hydrolase</keyword>
<evidence type="ECO:0000313" key="3">
    <source>
        <dbReference type="EMBL" id="MFD2261624.1"/>
    </source>
</evidence>
<gene>
    <name evidence="3" type="ORF">ACFSM5_01915</name>
</gene>
<name>A0ABW5DME1_9PROT</name>
<dbReference type="InterPro" id="IPR050570">
    <property type="entry name" value="Cell_wall_metabolism_enzyme"/>
</dbReference>
<dbReference type="InterPro" id="IPR011055">
    <property type="entry name" value="Dup_hybrid_motif"/>
</dbReference>
<keyword evidence="4" id="KW-1185">Reference proteome</keyword>
<protein>
    <submittedName>
        <fullName evidence="3">M23 family metallopeptidase</fullName>
        <ecNumber evidence="3">3.4.24.-</ecNumber>
    </submittedName>
</protein>
<proteinExistence type="predicted"/>
<dbReference type="SUPFAM" id="SSF51261">
    <property type="entry name" value="Duplicated hybrid motif"/>
    <property type="match status" value="1"/>
</dbReference>
<dbReference type="CDD" id="cd12797">
    <property type="entry name" value="M23_peptidase"/>
    <property type="match status" value="1"/>
</dbReference>
<dbReference type="PANTHER" id="PTHR21666">
    <property type="entry name" value="PEPTIDASE-RELATED"/>
    <property type="match status" value="1"/>
</dbReference>
<dbReference type="Gene3D" id="2.70.70.10">
    <property type="entry name" value="Glucose Permease (Domain IIA)"/>
    <property type="match status" value="1"/>
</dbReference>
<dbReference type="GO" id="GO:0016787">
    <property type="term" value="F:hydrolase activity"/>
    <property type="evidence" value="ECO:0007669"/>
    <property type="project" value="UniProtKB-KW"/>
</dbReference>
<dbReference type="PANTHER" id="PTHR21666:SF285">
    <property type="entry name" value="M23 FAMILY METALLOPEPTIDASE"/>
    <property type="match status" value="1"/>
</dbReference>
<evidence type="ECO:0000256" key="1">
    <source>
        <dbReference type="SAM" id="SignalP"/>
    </source>
</evidence>
<dbReference type="EC" id="3.4.24.-" evidence="3"/>
<feature type="signal peptide" evidence="1">
    <location>
        <begin position="1"/>
        <end position="17"/>
    </location>
</feature>
<dbReference type="Pfam" id="PF01551">
    <property type="entry name" value="Peptidase_M23"/>
    <property type="match status" value="1"/>
</dbReference>
<dbReference type="RefSeq" id="WP_379874540.1">
    <property type="nucleotide sequence ID" value="NZ_JBHUIP010000003.1"/>
</dbReference>
<dbReference type="Proteomes" id="UP001597295">
    <property type="component" value="Unassembled WGS sequence"/>
</dbReference>
<sequence>MLKTIMAGVLLATPALALDLDRVPEQGMLIRGKVSPGTKVTLDGGPLTVSPAGDFVFGIGRDAKGSVTLKAGAETKRYEIKTRSFKIDRVDGLPQDKVTPDPSVTERITAEAAKIRAAREKESAQTGFAQAWQWPAPGRISGVYGSQRVLNGEPRTPHYGTDVAAPTGTPALSPVDGTIVLAEADLFFTGGTVMIDHGQGVQSVFAHLSTVDVQVGDVVKRGQSVGKIGMTGRATGPHLHWGVYWRRTPVDPAGLVPAEPPKLK</sequence>
<feature type="chain" id="PRO_5045419324" evidence="1">
    <location>
        <begin position="18"/>
        <end position="264"/>
    </location>
</feature>
<accession>A0ABW5DME1</accession>
<keyword evidence="1" id="KW-0732">Signal</keyword>
<reference evidence="4" key="1">
    <citation type="journal article" date="2019" name="Int. J. Syst. Evol. Microbiol.">
        <title>The Global Catalogue of Microorganisms (GCM) 10K type strain sequencing project: providing services to taxonomists for standard genome sequencing and annotation.</title>
        <authorList>
            <consortium name="The Broad Institute Genomics Platform"/>
            <consortium name="The Broad Institute Genome Sequencing Center for Infectious Disease"/>
            <person name="Wu L."/>
            <person name="Ma J."/>
        </authorList>
    </citation>
    <scope>NUCLEOTIDE SEQUENCE [LARGE SCALE GENOMIC DNA]</scope>
    <source>
        <strain evidence="4">CGMCC 1.19062</strain>
    </source>
</reference>